<organism evidence="1 2">
    <name type="scientific">Capnocytophaga ochracea (strain ATCC 27872 / DSM 7271 / CCUG 9716 / JCM 12966 / NCTC 12371 / SS31 / VPI 2845)</name>
    <name type="common">Bacteroides ochraceus</name>
    <dbReference type="NCBI Taxonomy" id="521097"/>
    <lineage>
        <taxon>Bacteria</taxon>
        <taxon>Pseudomonadati</taxon>
        <taxon>Bacteroidota</taxon>
        <taxon>Flavobacteriia</taxon>
        <taxon>Flavobacteriales</taxon>
        <taxon>Flavobacteriaceae</taxon>
        <taxon>Capnocytophaga</taxon>
    </lineage>
</organism>
<protein>
    <submittedName>
        <fullName evidence="1">Uncharacterized protein</fullName>
    </submittedName>
</protein>
<dbReference type="STRING" id="521097.Coch_1248"/>
<evidence type="ECO:0000313" key="1">
    <source>
        <dbReference type="EMBL" id="ACU92798.1"/>
    </source>
</evidence>
<dbReference type="KEGG" id="coc:Coch_1248"/>
<gene>
    <name evidence="1" type="ordered locus">Coch_1248</name>
</gene>
<proteinExistence type="predicted"/>
<dbReference type="EMBL" id="CP001632">
    <property type="protein sequence ID" value="ACU92798.1"/>
    <property type="molecule type" value="Genomic_DNA"/>
</dbReference>
<accession>C7M595</accession>
<dbReference type="RefSeq" id="WP_015782408.1">
    <property type="nucleotide sequence ID" value="NC_013162.1"/>
</dbReference>
<dbReference type="GeneID" id="29676340"/>
<dbReference type="Proteomes" id="UP000006650">
    <property type="component" value="Chromosome"/>
</dbReference>
<keyword evidence="2" id="KW-1185">Reference proteome</keyword>
<evidence type="ECO:0000313" key="2">
    <source>
        <dbReference type="Proteomes" id="UP000006650"/>
    </source>
</evidence>
<reference evidence="1 2" key="1">
    <citation type="journal article" date="2009" name="Stand. Genomic Sci.">
        <title>Complete genome sequence of Capnocytophaga ochracea type strain (VPI 2845).</title>
        <authorList>
            <person name="Mavrommatis K."/>
            <person name="Gronow S."/>
            <person name="Saunders E."/>
            <person name="Land M."/>
            <person name="Lapidus A."/>
            <person name="Copeland A."/>
            <person name="Glavina Del Rio T."/>
            <person name="Nolan M."/>
            <person name="Lucas S."/>
            <person name="Chen F."/>
            <person name="Tice H."/>
            <person name="Cheng J.F."/>
            <person name="Bruce D."/>
            <person name="Goodwin L."/>
            <person name="Pitluck S."/>
            <person name="Pati A."/>
            <person name="Ivanova N."/>
            <person name="Chen A."/>
            <person name="Palaniappan K."/>
            <person name="Chain P."/>
            <person name="Hauser L."/>
            <person name="Chang Y.J."/>
            <person name="Jeffries C.D."/>
            <person name="Brettin T."/>
            <person name="Detter J.C."/>
            <person name="Han C."/>
            <person name="Bristow J."/>
            <person name="Goker M."/>
            <person name="Rohde M."/>
            <person name="Eisen J.A."/>
            <person name="Markowitz V."/>
            <person name="Kyrpides N.C."/>
            <person name="Klenk H.P."/>
            <person name="Hugenholtz P."/>
        </authorList>
    </citation>
    <scope>NUCLEOTIDE SEQUENCE [LARGE SCALE GENOMIC DNA]</scope>
    <source>
        <strain evidence="2">ATCC 27872 / DSM 7271 / JCM 12966 / VPI 2845</strain>
    </source>
</reference>
<dbReference type="HOGENOM" id="CLU_2435433_0_0_10"/>
<name>C7M595_CAPOD</name>
<sequence length="90" mass="10761">MKITDVRSFYITQKDFFYTKNGMLFSIQNKKEKTIAPIVNSCWGSKYEENSIVVFGDFGSKVYNYKGELEYDTNLYVEYYENQNNYIKRV</sequence>
<dbReference type="AlphaFoldDB" id="C7M595"/>